<dbReference type="Proteomes" id="UP000266861">
    <property type="component" value="Unassembled WGS sequence"/>
</dbReference>
<gene>
    <name evidence="1" type="ORF">Glove_11g60</name>
</gene>
<evidence type="ECO:0000313" key="1">
    <source>
        <dbReference type="EMBL" id="RHZ89736.1"/>
    </source>
</evidence>
<dbReference type="InterPro" id="IPR046348">
    <property type="entry name" value="SIS_dom_sf"/>
</dbReference>
<evidence type="ECO:0000313" key="2">
    <source>
        <dbReference type="Proteomes" id="UP000266861"/>
    </source>
</evidence>
<reference evidence="1 2" key="1">
    <citation type="submission" date="2018-08" db="EMBL/GenBank/DDBJ databases">
        <title>Genome and evolution of the arbuscular mycorrhizal fungus Diversispora epigaea (formerly Glomus versiforme) and its bacterial endosymbionts.</title>
        <authorList>
            <person name="Sun X."/>
            <person name="Fei Z."/>
            <person name="Harrison M."/>
        </authorList>
    </citation>
    <scope>NUCLEOTIDE SEQUENCE [LARGE SCALE GENOMIC DNA]</scope>
    <source>
        <strain evidence="1 2">IT104</strain>
    </source>
</reference>
<dbReference type="GO" id="GO:1901135">
    <property type="term" value="P:carbohydrate derivative metabolic process"/>
    <property type="evidence" value="ECO:0007669"/>
    <property type="project" value="InterPro"/>
</dbReference>
<comment type="caution">
    <text evidence="1">The sequence shown here is derived from an EMBL/GenBank/DDBJ whole genome shotgun (WGS) entry which is preliminary data.</text>
</comment>
<name>A0A397JUJ5_9GLOM</name>
<dbReference type="EMBL" id="PQFF01000009">
    <property type="protein sequence ID" value="RHZ89736.1"/>
    <property type="molecule type" value="Genomic_DNA"/>
</dbReference>
<sequence>MKQARVEEFRFNGEHINFTENRTVLHIAYQTTQFVIMVYTEKQLLISVNIGIDGFNLALKPHSKLGLNIHFAHDVDYHFKNRFYMLAPFDKKFFKQHNEERNPNILISIPFLEQTTNYGSHI</sequence>
<dbReference type="OrthoDB" id="5831190at2759"/>
<dbReference type="AlphaFoldDB" id="A0A397JUJ5"/>
<dbReference type="Gene3D" id="3.40.50.10490">
    <property type="entry name" value="Glucose-6-phosphate isomerase like protein, domain 1"/>
    <property type="match status" value="1"/>
</dbReference>
<dbReference type="SUPFAM" id="SSF53697">
    <property type="entry name" value="SIS domain"/>
    <property type="match status" value="1"/>
</dbReference>
<keyword evidence="2" id="KW-1185">Reference proteome</keyword>
<accession>A0A397JUJ5</accession>
<organism evidence="1 2">
    <name type="scientific">Diversispora epigaea</name>
    <dbReference type="NCBI Taxonomy" id="1348612"/>
    <lineage>
        <taxon>Eukaryota</taxon>
        <taxon>Fungi</taxon>
        <taxon>Fungi incertae sedis</taxon>
        <taxon>Mucoromycota</taxon>
        <taxon>Glomeromycotina</taxon>
        <taxon>Glomeromycetes</taxon>
        <taxon>Diversisporales</taxon>
        <taxon>Diversisporaceae</taxon>
        <taxon>Diversispora</taxon>
    </lineage>
</organism>
<protein>
    <submittedName>
        <fullName evidence="1">Uncharacterized protein</fullName>
    </submittedName>
</protein>
<dbReference type="GO" id="GO:0097367">
    <property type="term" value="F:carbohydrate derivative binding"/>
    <property type="evidence" value="ECO:0007669"/>
    <property type="project" value="InterPro"/>
</dbReference>
<proteinExistence type="predicted"/>